<reference evidence="6" key="1">
    <citation type="submission" date="2016-10" db="EMBL/GenBank/DDBJ databases">
        <authorList>
            <person name="Varghese N."/>
            <person name="Submissions S."/>
        </authorList>
    </citation>
    <scope>NUCLEOTIDE SEQUENCE [LARGE SCALE GENOMIC DNA]</scope>
    <source>
        <strain evidence="6">JCM 18195</strain>
    </source>
</reference>
<keyword evidence="3" id="KW-1015">Disulfide bond</keyword>
<dbReference type="AlphaFoldDB" id="A0A1I5Q4E6"/>
<feature type="chain" id="PRO_5017297499" evidence="4">
    <location>
        <begin position="23"/>
        <end position="210"/>
    </location>
</feature>
<keyword evidence="6" id="KW-1185">Reference proteome</keyword>
<sequence>MNLHDWLAVALVACLGVAIAEAHEEHAAAPAAKGPVAQAVAGGGTLDARSYFTDTELLNQDGETVRFYSDVLAGRVVLLNVIFTSCEDACPLITRKLAEVRKALGNDAAQVHFISLSSDPVKDSPQALKAYARKHGADDANWTFLTGPKAQMDVVLGRLGQLSRSPEEHSTLLIAGDVANKRWSKIRPDAPPAAIAQRLQLLTLPPAVGR</sequence>
<evidence type="ECO:0000256" key="1">
    <source>
        <dbReference type="ARBA" id="ARBA00010996"/>
    </source>
</evidence>
<feature type="binding site" evidence="2">
    <location>
        <position position="86"/>
    </location>
    <ligand>
        <name>Cu cation</name>
        <dbReference type="ChEBI" id="CHEBI:23378"/>
    </ligand>
</feature>
<evidence type="ECO:0000313" key="5">
    <source>
        <dbReference type="EMBL" id="SFP40890.1"/>
    </source>
</evidence>
<dbReference type="CDD" id="cd02968">
    <property type="entry name" value="SCO"/>
    <property type="match status" value="1"/>
</dbReference>
<gene>
    <name evidence="5" type="ORF">SAMN05216229_102175</name>
</gene>
<organism evidence="5 6">
    <name type="scientific">Geopseudomonas sagittaria</name>
    <dbReference type="NCBI Taxonomy" id="1135990"/>
    <lineage>
        <taxon>Bacteria</taxon>
        <taxon>Pseudomonadati</taxon>
        <taxon>Pseudomonadota</taxon>
        <taxon>Gammaproteobacteria</taxon>
        <taxon>Pseudomonadales</taxon>
        <taxon>Pseudomonadaceae</taxon>
        <taxon>Geopseudomonas</taxon>
    </lineage>
</organism>
<name>A0A1I5Q4E6_9GAMM</name>
<keyword evidence="2" id="KW-0479">Metal-binding</keyword>
<dbReference type="Proteomes" id="UP000243084">
    <property type="component" value="Unassembled WGS sequence"/>
</dbReference>
<dbReference type="RefSeq" id="WP_092428216.1">
    <property type="nucleotide sequence ID" value="NZ_FOXM01000002.1"/>
</dbReference>
<dbReference type="OrthoDB" id="5567697at2"/>
<dbReference type="InterPro" id="IPR003782">
    <property type="entry name" value="SCO1/SenC"/>
</dbReference>
<dbReference type="PANTHER" id="PTHR12151:SF25">
    <property type="entry name" value="LINALOOL DEHYDRATASE_ISOMERASE DOMAIN-CONTAINING PROTEIN"/>
    <property type="match status" value="1"/>
</dbReference>
<dbReference type="EMBL" id="FOXM01000002">
    <property type="protein sequence ID" value="SFP40890.1"/>
    <property type="molecule type" value="Genomic_DNA"/>
</dbReference>
<dbReference type="SUPFAM" id="SSF52833">
    <property type="entry name" value="Thioredoxin-like"/>
    <property type="match status" value="1"/>
</dbReference>
<keyword evidence="2" id="KW-0186">Copper</keyword>
<dbReference type="GO" id="GO:0046872">
    <property type="term" value="F:metal ion binding"/>
    <property type="evidence" value="ECO:0007669"/>
    <property type="project" value="UniProtKB-KW"/>
</dbReference>
<evidence type="ECO:0000256" key="2">
    <source>
        <dbReference type="PIRSR" id="PIRSR603782-1"/>
    </source>
</evidence>
<comment type="similarity">
    <text evidence="1">Belongs to the SCO1/2 family.</text>
</comment>
<dbReference type="PANTHER" id="PTHR12151">
    <property type="entry name" value="ELECTRON TRANSPORT PROTIN SCO1/SENC FAMILY MEMBER"/>
    <property type="match status" value="1"/>
</dbReference>
<feature type="disulfide bond" description="Redox-active" evidence="3">
    <location>
        <begin position="86"/>
        <end position="90"/>
    </location>
</feature>
<feature type="binding site" evidence="2">
    <location>
        <position position="90"/>
    </location>
    <ligand>
        <name>Cu cation</name>
        <dbReference type="ChEBI" id="CHEBI:23378"/>
    </ligand>
</feature>
<keyword evidence="4" id="KW-0732">Signal</keyword>
<proteinExistence type="inferred from homology"/>
<evidence type="ECO:0000313" key="6">
    <source>
        <dbReference type="Proteomes" id="UP000243084"/>
    </source>
</evidence>
<feature type="signal peptide" evidence="4">
    <location>
        <begin position="1"/>
        <end position="22"/>
    </location>
</feature>
<accession>A0A1I5Q4E6</accession>
<evidence type="ECO:0000256" key="3">
    <source>
        <dbReference type="PIRSR" id="PIRSR603782-2"/>
    </source>
</evidence>
<protein>
    <submittedName>
        <fullName evidence="5">Cytochrome oxidase Cu insertion factor, SCO1/SenC/PrrC family</fullName>
    </submittedName>
</protein>
<dbReference type="Gene3D" id="3.40.30.10">
    <property type="entry name" value="Glutaredoxin"/>
    <property type="match status" value="1"/>
</dbReference>
<dbReference type="InterPro" id="IPR036249">
    <property type="entry name" value="Thioredoxin-like_sf"/>
</dbReference>
<dbReference type="Pfam" id="PF02630">
    <property type="entry name" value="SCO1-SenC"/>
    <property type="match status" value="1"/>
</dbReference>
<evidence type="ECO:0000256" key="4">
    <source>
        <dbReference type="SAM" id="SignalP"/>
    </source>
</evidence>